<organism evidence="1 2">
    <name type="scientific">Streptomyces tremellae</name>
    <dbReference type="NCBI Taxonomy" id="1124239"/>
    <lineage>
        <taxon>Bacteria</taxon>
        <taxon>Bacillati</taxon>
        <taxon>Actinomycetota</taxon>
        <taxon>Actinomycetes</taxon>
        <taxon>Kitasatosporales</taxon>
        <taxon>Streptomycetaceae</taxon>
        <taxon>Streptomyces</taxon>
    </lineage>
</organism>
<evidence type="ECO:0008006" key="3">
    <source>
        <dbReference type="Google" id="ProtNLM"/>
    </source>
</evidence>
<accession>A0ABP7FHD2</accession>
<dbReference type="Proteomes" id="UP001499884">
    <property type="component" value="Unassembled WGS sequence"/>
</dbReference>
<gene>
    <name evidence="1" type="ORF">GCM10023082_40400</name>
</gene>
<evidence type="ECO:0000313" key="2">
    <source>
        <dbReference type="Proteomes" id="UP001499884"/>
    </source>
</evidence>
<dbReference type="RefSeq" id="WP_345649260.1">
    <property type="nucleotide sequence ID" value="NZ_BAABEP010000029.1"/>
</dbReference>
<evidence type="ECO:0000313" key="1">
    <source>
        <dbReference type="EMBL" id="GAA3739183.1"/>
    </source>
</evidence>
<comment type="caution">
    <text evidence="1">The sequence shown here is derived from an EMBL/GenBank/DDBJ whole genome shotgun (WGS) entry which is preliminary data.</text>
</comment>
<protein>
    <recommendedName>
        <fullName evidence="3">DUF3291 domain-containing protein</fullName>
    </recommendedName>
</protein>
<proteinExistence type="predicted"/>
<sequence length="243" mass="26009">MSGTSALSGATDVFALSGSGRCVAFFTARRRAALPKDRARRAAAGVAAELERLADDGWILSVGGMFGRSEPPTAFATGFAQDADIVGAFEAPDRAAALAGTARLGAAGWDELLRTAWLLGPREFAPVPRPEDGSDPPAWGFFALWQWNAAWQAATPQERAEYDAECDVAFASDVASGIGIAGRHRLDAAGRWHHLGIWECPGFPVIDAAMREHERVADFKFTTSRHYAGRRTPLLDLLEPADG</sequence>
<dbReference type="EMBL" id="BAABEP010000029">
    <property type="protein sequence ID" value="GAA3739183.1"/>
    <property type="molecule type" value="Genomic_DNA"/>
</dbReference>
<reference evidence="2" key="1">
    <citation type="journal article" date="2019" name="Int. J. Syst. Evol. Microbiol.">
        <title>The Global Catalogue of Microorganisms (GCM) 10K type strain sequencing project: providing services to taxonomists for standard genome sequencing and annotation.</title>
        <authorList>
            <consortium name="The Broad Institute Genomics Platform"/>
            <consortium name="The Broad Institute Genome Sequencing Center for Infectious Disease"/>
            <person name="Wu L."/>
            <person name="Ma J."/>
        </authorList>
    </citation>
    <scope>NUCLEOTIDE SEQUENCE [LARGE SCALE GENOMIC DNA]</scope>
    <source>
        <strain evidence="2">JCM 30846</strain>
    </source>
</reference>
<keyword evidence="2" id="KW-1185">Reference proteome</keyword>
<name>A0ABP7FHD2_9ACTN</name>